<dbReference type="Pfam" id="PF05978">
    <property type="entry name" value="UNC-93"/>
    <property type="match status" value="1"/>
</dbReference>
<keyword evidence="4 6" id="KW-1133">Transmembrane helix</keyword>
<dbReference type="Gene3D" id="1.20.1250.20">
    <property type="entry name" value="MFS general substrate transporter like domains"/>
    <property type="match status" value="1"/>
</dbReference>
<feature type="transmembrane region" description="Helical" evidence="6">
    <location>
        <begin position="387"/>
        <end position="420"/>
    </location>
</feature>
<comment type="subcellular location">
    <subcellularLocation>
        <location evidence="1">Membrane</location>
        <topology evidence="1">Multi-pass membrane protein</topology>
    </subcellularLocation>
</comment>
<name>A0A4Y2PUP1_ARAVE</name>
<accession>A0A4Y2PUP1</accession>
<keyword evidence="8" id="KW-1185">Reference proteome</keyword>
<keyword evidence="3 6" id="KW-0812">Transmembrane</keyword>
<dbReference type="GO" id="GO:0016020">
    <property type="term" value="C:membrane"/>
    <property type="evidence" value="ECO:0007669"/>
    <property type="project" value="UniProtKB-SubCell"/>
</dbReference>
<dbReference type="PANTHER" id="PTHR19444">
    <property type="entry name" value="UNC-93 RELATED"/>
    <property type="match status" value="1"/>
</dbReference>
<protein>
    <submittedName>
        <fullName evidence="7">UNC93-like protein</fullName>
    </submittedName>
</protein>
<comment type="caution">
    <text evidence="7">The sequence shown here is derived from an EMBL/GenBank/DDBJ whole genome shotgun (WGS) entry which is preliminary data.</text>
</comment>
<feature type="transmembrane region" description="Helical" evidence="6">
    <location>
        <begin position="41"/>
        <end position="62"/>
    </location>
</feature>
<dbReference type="InterPro" id="IPR010291">
    <property type="entry name" value="Ion_channel_UNC-93"/>
</dbReference>
<feature type="transmembrane region" description="Helical" evidence="6">
    <location>
        <begin position="364"/>
        <end position="381"/>
    </location>
</feature>
<evidence type="ECO:0000256" key="5">
    <source>
        <dbReference type="ARBA" id="ARBA00023136"/>
    </source>
</evidence>
<dbReference type="SUPFAM" id="SSF103473">
    <property type="entry name" value="MFS general substrate transporter"/>
    <property type="match status" value="1"/>
</dbReference>
<feature type="transmembrane region" description="Helical" evidence="6">
    <location>
        <begin position="313"/>
        <end position="334"/>
    </location>
</feature>
<evidence type="ECO:0000256" key="4">
    <source>
        <dbReference type="ARBA" id="ARBA00022989"/>
    </source>
</evidence>
<evidence type="ECO:0000256" key="2">
    <source>
        <dbReference type="ARBA" id="ARBA00009172"/>
    </source>
</evidence>
<organism evidence="7 8">
    <name type="scientific">Araneus ventricosus</name>
    <name type="common">Orbweaver spider</name>
    <name type="synonym">Epeira ventricosa</name>
    <dbReference type="NCBI Taxonomy" id="182803"/>
    <lineage>
        <taxon>Eukaryota</taxon>
        <taxon>Metazoa</taxon>
        <taxon>Ecdysozoa</taxon>
        <taxon>Arthropoda</taxon>
        <taxon>Chelicerata</taxon>
        <taxon>Arachnida</taxon>
        <taxon>Araneae</taxon>
        <taxon>Araneomorphae</taxon>
        <taxon>Entelegynae</taxon>
        <taxon>Araneoidea</taxon>
        <taxon>Araneidae</taxon>
        <taxon>Araneus</taxon>
    </lineage>
</organism>
<dbReference type="EMBL" id="BGPR01011966">
    <property type="protein sequence ID" value="GBN53856.1"/>
    <property type="molecule type" value="Genomic_DNA"/>
</dbReference>
<evidence type="ECO:0000256" key="1">
    <source>
        <dbReference type="ARBA" id="ARBA00004141"/>
    </source>
</evidence>
<gene>
    <name evidence="7" type="primary">CG4928_18</name>
    <name evidence="7" type="ORF">AVEN_122945_1</name>
</gene>
<dbReference type="AlphaFoldDB" id="A0A4Y2PUP1"/>
<reference evidence="7 8" key="1">
    <citation type="journal article" date="2019" name="Sci. Rep.">
        <title>Orb-weaving spider Araneus ventricosus genome elucidates the spidroin gene catalogue.</title>
        <authorList>
            <person name="Kono N."/>
            <person name="Nakamura H."/>
            <person name="Ohtoshi R."/>
            <person name="Moran D.A.P."/>
            <person name="Shinohara A."/>
            <person name="Yoshida Y."/>
            <person name="Fujiwara M."/>
            <person name="Mori M."/>
            <person name="Tomita M."/>
            <person name="Arakawa K."/>
        </authorList>
    </citation>
    <scope>NUCLEOTIDE SEQUENCE [LARGE SCALE GENOMIC DNA]</scope>
</reference>
<dbReference type="OrthoDB" id="78663at2759"/>
<dbReference type="InterPro" id="IPR051951">
    <property type="entry name" value="UNC-93_regulatory"/>
</dbReference>
<evidence type="ECO:0000313" key="8">
    <source>
        <dbReference type="Proteomes" id="UP000499080"/>
    </source>
</evidence>
<dbReference type="PANTHER" id="PTHR19444:SF13">
    <property type="entry name" value="PROTEIN UNC-93 HOMOLOG A"/>
    <property type="match status" value="1"/>
</dbReference>
<comment type="similarity">
    <text evidence="2">Belongs to the unc-93 family.</text>
</comment>
<feature type="transmembrane region" description="Helical" evidence="6">
    <location>
        <begin position="427"/>
        <end position="448"/>
    </location>
</feature>
<sequence length="549" mass="62001">MNKEKGVGTASVAISFITYGLASLLFSSFLVQKLDTKNSQLLGIVLVLPFIAYNLYPTWIIMLPAAVLRGFGNSLLWAAQCTYFNESSILFCKVERNRRRSKYMSNSELKYEDSDVDKEITSFKSEEQEVEQLSPFVQLGKTVNNPVSNSDSARYHVNASSVRLTVYKYKKDGLSENKLFSKEKSTETTEDIEGHNLKLFNEVGFSKTLKNVSDERKQEIFLDSFLETIKDSDRTAKYQSYVDSTKSFFFGIHGLAYQSATVFSSLISYYILRTEDKEDYNSISNRFCGANSCSTNEEAVNNSIEEVPIGTRYLLIGVCIACGIVAPLLILLFLDRMVRTKEDVKLLWDHVFNTIKHMKKKNQLLMIPFTVGTSLCKGFYVADFTKFYIACAWSVSHIGLITLVYGTTSALSSIIIGVIIKYVGRRSVMVLCQIINISNFVFLLFWSPDAQQPYLFYIQGGIFGMIYGIFSSQTRAIYGIFFEGDEETAFSSCNLCSSVGWSLPFIYNDFFCTSVKIYIMLAFSCAGLLGYLLAERSYSLRNKQTGLSK</sequence>
<keyword evidence="5 6" id="KW-0472">Membrane</keyword>
<feature type="transmembrane region" description="Helical" evidence="6">
    <location>
        <begin position="6"/>
        <end position="29"/>
    </location>
</feature>
<feature type="transmembrane region" description="Helical" evidence="6">
    <location>
        <begin position="248"/>
        <end position="272"/>
    </location>
</feature>
<evidence type="ECO:0000256" key="6">
    <source>
        <dbReference type="SAM" id="Phobius"/>
    </source>
</evidence>
<evidence type="ECO:0000313" key="7">
    <source>
        <dbReference type="EMBL" id="GBN53856.1"/>
    </source>
</evidence>
<dbReference type="InterPro" id="IPR036259">
    <property type="entry name" value="MFS_trans_sf"/>
</dbReference>
<evidence type="ECO:0000256" key="3">
    <source>
        <dbReference type="ARBA" id="ARBA00022692"/>
    </source>
</evidence>
<feature type="transmembrane region" description="Helical" evidence="6">
    <location>
        <begin position="454"/>
        <end position="470"/>
    </location>
</feature>
<proteinExistence type="inferred from homology"/>
<dbReference type="Proteomes" id="UP000499080">
    <property type="component" value="Unassembled WGS sequence"/>
</dbReference>
<feature type="transmembrane region" description="Helical" evidence="6">
    <location>
        <begin position="517"/>
        <end position="534"/>
    </location>
</feature>